<keyword evidence="1" id="KW-1133">Transmembrane helix</keyword>
<sequence>MRLTGGVRPQAPLRRHAMRPANLLALCFATLLGLWLLLALAFLHGSALIALDTELARFMTQLWSPPGLAAFTRITALGDPAVASALFGLISFWALLRRRPGLVLGVLVAIIAELATVSMAKHGFARPRPEFGYFMETSGSFPSGHSAFGVAFYGMLFYSLWRLGQLRGFLAFALGAMTAVFVGLSRLYLVSHYLSDVLAGWVLGGMCLIVGIAAAQWFSRDTARLFRALPRWQWAFAWLLSLGLLGTAGLYDMRYSKPLRAAATANIVLAESTAPAERTEAPR</sequence>
<name>A0A285T0X4_9RHOB</name>
<accession>A0A285T0X4</accession>
<dbReference type="RefSeq" id="WP_097070875.1">
    <property type="nucleotide sequence ID" value="NZ_OBMT01000012.1"/>
</dbReference>
<dbReference type="CDD" id="cd03392">
    <property type="entry name" value="PAP2_like_2"/>
    <property type="match status" value="1"/>
</dbReference>
<dbReference type="Proteomes" id="UP000219111">
    <property type="component" value="Unassembled WGS sequence"/>
</dbReference>
<gene>
    <name evidence="3" type="ORF">SAMN05877831_11287</name>
</gene>
<feature type="transmembrane region" description="Helical" evidence="1">
    <location>
        <begin position="201"/>
        <end position="219"/>
    </location>
</feature>
<dbReference type="Gene3D" id="1.20.144.10">
    <property type="entry name" value="Phosphatidic acid phosphatase type 2/haloperoxidase"/>
    <property type="match status" value="1"/>
</dbReference>
<reference evidence="4" key="1">
    <citation type="submission" date="2017-08" db="EMBL/GenBank/DDBJ databases">
        <authorList>
            <person name="Varghese N."/>
            <person name="Submissions S."/>
        </authorList>
    </citation>
    <scope>NUCLEOTIDE SEQUENCE [LARGE SCALE GENOMIC DNA]</scope>
    <source>
        <strain evidence="4">JA276</strain>
    </source>
</reference>
<dbReference type="SMART" id="SM00014">
    <property type="entry name" value="acidPPc"/>
    <property type="match status" value="1"/>
</dbReference>
<dbReference type="AlphaFoldDB" id="A0A285T0X4"/>
<proteinExistence type="predicted"/>
<evidence type="ECO:0000256" key="1">
    <source>
        <dbReference type="SAM" id="Phobius"/>
    </source>
</evidence>
<feature type="transmembrane region" description="Helical" evidence="1">
    <location>
        <begin position="102"/>
        <end position="120"/>
    </location>
</feature>
<feature type="transmembrane region" description="Helical" evidence="1">
    <location>
        <begin position="168"/>
        <end position="189"/>
    </location>
</feature>
<keyword evidence="1" id="KW-0472">Membrane</keyword>
<feature type="transmembrane region" description="Helical" evidence="1">
    <location>
        <begin position="74"/>
        <end position="95"/>
    </location>
</feature>
<feature type="transmembrane region" description="Helical" evidence="1">
    <location>
        <begin position="231"/>
        <end position="251"/>
    </location>
</feature>
<keyword evidence="1" id="KW-0812">Transmembrane</keyword>
<keyword evidence="4" id="KW-1185">Reference proteome</keyword>
<dbReference type="EMBL" id="OBMT01000012">
    <property type="protein sequence ID" value="SOC14866.1"/>
    <property type="molecule type" value="Genomic_DNA"/>
</dbReference>
<dbReference type="InterPro" id="IPR036938">
    <property type="entry name" value="PAP2/HPO_sf"/>
</dbReference>
<evidence type="ECO:0000313" key="3">
    <source>
        <dbReference type="EMBL" id="SOC14866.1"/>
    </source>
</evidence>
<feature type="domain" description="Phosphatidic acid phosphatase type 2/haloperoxidase" evidence="2">
    <location>
        <begin position="103"/>
        <end position="212"/>
    </location>
</feature>
<protein>
    <submittedName>
        <fullName evidence="3">Membrane-associated phospholipid phosphatase</fullName>
    </submittedName>
</protein>
<dbReference type="PANTHER" id="PTHR14969:SF13">
    <property type="entry name" value="AT30094P"/>
    <property type="match status" value="1"/>
</dbReference>
<evidence type="ECO:0000313" key="4">
    <source>
        <dbReference type="Proteomes" id="UP000219111"/>
    </source>
</evidence>
<dbReference type="Pfam" id="PF01569">
    <property type="entry name" value="PAP2"/>
    <property type="match status" value="1"/>
</dbReference>
<dbReference type="PANTHER" id="PTHR14969">
    <property type="entry name" value="SPHINGOSINE-1-PHOSPHATE PHOSPHOHYDROLASE"/>
    <property type="match status" value="1"/>
</dbReference>
<organism evidence="3 4">
    <name type="scientific">Rhodobacter maris</name>
    <dbReference type="NCBI Taxonomy" id="446682"/>
    <lineage>
        <taxon>Bacteria</taxon>
        <taxon>Pseudomonadati</taxon>
        <taxon>Pseudomonadota</taxon>
        <taxon>Alphaproteobacteria</taxon>
        <taxon>Rhodobacterales</taxon>
        <taxon>Rhodobacter group</taxon>
        <taxon>Rhodobacter</taxon>
    </lineage>
</organism>
<dbReference type="InterPro" id="IPR000326">
    <property type="entry name" value="PAP2/HPO"/>
</dbReference>
<dbReference type="SUPFAM" id="SSF48317">
    <property type="entry name" value="Acid phosphatase/Vanadium-dependent haloperoxidase"/>
    <property type="match status" value="1"/>
</dbReference>
<evidence type="ECO:0000259" key="2">
    <source>
        <dbReference type="SMART" id="SM00014"/>
    </source>
</evidence>